<dbReference type="Gene3D" id="1.10.510.10">
    <property type="entry name" value="Transferase(Phosphotransferase) domain 1"/>
    <property type="match status" value="1"/>
</dbReference>
<name>A0ABM3G511_NEOLC</name>
<protein>
    <submittedName>
        <fullName evidence="6">Glycogen synthase kinase-3-like</fullName>
    </submittedName>
</protein>
<feature type="region of interest" description="Disordered" evidence="3">
    <location>
        <begin position="489"/>
        <end position="547"/>
    </location>
</feature>
<accession>A0ABM3G511</accession>
<keyword evidence="2" id="KW-0067">ATP-binding</keyword>
<dbReference type="SMART" id="SM00220">
    <property type="entry name" value="S_TKc"/>
    <property type="match status" value="1"/>
</dbReference>
<keyword evidence="1" id="KW-0547">Nucleotide-binding</keyword>
<feature type="region of interest" description="Disordered" evidence="3">
    <location>
        <begin position="347"/>
        <end position="404"/>
    </location>
</feature>
<evidence type="ECO:0000313" key="5">
    <source>
        <dbReference type="Proteomes" id="UP000829291"/>
    </source>
</evidence>
<organism evidence="5 6">
    <name type="scientific">Neodiprion lecontei</name>
    <name type="common">Redheaded pine sawfly</name>
    <dbReference type="NCBI Taxonomy" id="441921"/>
    <lineage>
        <taxon>Eukaryota</taxon>
        <taxon>Metazoa</taxon>
        <taxon>Ecdysozoa</taxon>
        <taxon>Arthropoda</taxon>
        <taxon>Hexapoda</taxon>
        <taxon>Insecta</taxon>
        <taxon>Pterygota</taxon>
        <taxon>Neoptera</taxon>
        <taxon>Endopterygota</taxon>
        <taxon>Hymenoptera</taxon>
        <taxon>Tenthredinoidea</taxon>
        <taxon>Diprionidae</taxon>
        <taxon>Diprioninae</taxon>
        <taxon>Neodiprion</taxon>
    </lineage>
</organism>
<dbReference type="InterPro" id="IPR011009">
    <property type="entry name" value="Kinase-like_dom_sf"/>
</dbReference>
<sequence>MSEILESPEVIAMRKISRHPNILYMVESHYDPLPGKVTLIFELMDMSLYDLMKARKGRALTEDRVKIYLYQLLKGLEHLHKHGIFHRDIKPENILLKGDVVKLADLGSIRGIYSRPPYTEYISTRWYRSPECLLTTGFYGPKMDVWATGCVFYELLTLKPLFPGSNEVDQITKIHSILGTPHARLVAKFRRQENESPRMTNLITPSNSSHEQSNCQWRNPVLLSYITSERRRKQKVKHPISDGRSCQSAFNNFQPPISSHQSKLVQMADPVANLNICGLKVPRVVASSPNYARRTSNQSSNKSTATKISKSDKSNVVVVEETKKKLTRAWGTANICHRKRQRIVKIGERASKGSASDTSDISGPKLPSIRNSSKMIISRESSTSPVELRNAPIKRGPSTLGTHYNSRAERSFDQSYEQKHHVEQKDDYRTNSFLPMIITQKPEMLVHRGSGGASGMAQICDSNILCGNRRQKTRLATITERATPADFTTGKMTPFIKSPIAKSPAKKIPKHESKSLSPTPSSVIPSKKIRPSPKKLYEKRNKFGNIK</sequence>
<evidence type="ECO:0000256" key="1">
    <source>
        <dbReference type="ARBA" id="ARBA00022741"/>
    </source>
</evidence>
<dbReference type="InterPro" id="IPR008271">
    <property type="entry name" value="Ser/Thr_kinase_AS"/>
</dbReference>
<dbReference type="Proteomes" id="UP000829291">
    <property type="component" value="Chromosome 5"/>
</dbReference>
<dbReference type="PROSITE" id="PS00108">
    <property type="entry name" value="PROTEIN_KINASE_ST"/>
    <property type="match status" value="1"/>
</dbReference>
<dbReference type="GeneID" id="107221261"/>
<feature type="compositionally biased region" description="Polar residues" evidence="3">
    <location>
        <begin position="290"/>
        <end position="308"/>
    </location>
</feature>
<evidence type="ECO:0000313" key="6">
    <source>
        <dbReference type="RefSeq" id="XP_046595366.1"/>
    </source>
</evidence>
<dbReference type="SUPFAM" id="SSF56112">
    <property type="entry name" value="Protein kinase-like (PK-like)"/>
    <property type="match status" value="1"/>
</dbReference>
<dbReference type="PANTHER" id="PTHR24055">
    <property type="entry name" value="MITOGEN-ACTIVATED PROTEIN KINASE"/>
    <property type="match status" value="1"/>
</dbReference>
<keyword evidence="5" id="KW-1185">Reference proteome</keyword>
<gene>
    <name evidence="6" type="primary">LOC107221261</name>
</gene>
<evidence type="ECO:0000256" key="2">
    <source>
        <dbReference type="ARBA" id="ARBA00022840"/>
    </source>
</evidence>
<feature type="region of interest" description="Disordered" evidence="3">
    <location>
        <begin position="290"/>
        <end position="312"/>
    </location>
</feature>
<dbReference type="RefSeq" id="XP_046595366.1">
    <property type="nucleotide sequence ID" value="XM_046739410.1"/>
</dbReference>
<feature type="domain" description="Protein kinase" evidence="4">
    <location>
        <begin position="1"/>
        <end position="226"/>
    </location>
</feature>
<proteinExistence type="predicted"/>
<dbReference type="InterPro" id="IPR000719">
    <property type="entry name" value="Prot_kinase_dom"/>
</dbReference>
<evidence type="ECO:0000256" key="3">
    <source>
        <dbReference type="SAM" id="MobiDB-lite"/>
    </source>
</evidence>
<dbReference type="Pfam" id="PF00069">
    <property type="entry name" value="Pkinase"/>
    <property type="match status" value="1"/>
</dbReference>
<dbReference type="PROSITE" id="PS50011">
    <property type="entry name" value="PROTEIN_KINASE_DOM"/>
    <property type="match status" value="1"/>
</dbReference>
<feature type="compositionally biased region" description="Polar residues" evidence="3">
    <location>
        <begin position="369"/>
        <end position="385"/>
    </location>
</feature>
<evidence type="ECO:0000259" key="4">
    <source>
        <dbReference type="PROSITE" id="PS50011"/>
    </source>
</evidence>
<reference evidence="6" key="1">
    <citation type="submission" date="2025-08" db="UniProtKB">
        <authorList>
            <consortium name="RefSeq"/>
        </authorList>
    </citation>
    <scope>IDENTIFICATION</scope>
    <source>
        <tissue evidence="6">Thorax and Abdomen</tissue>
    </source>
</reference>
<dbReference type="InterPro" id="IPR050117">
    <property type="entry name" value="MAPK"/>
</dbReference>